<keyword evidence="4" id="KW-1185">Reference proteome</keyword>
<gene>
    <name evidence="3" type="ORF">FuraDRAFT_0228</name>
</gene>
<sequence length="370" mass="40765">MKIAFIDVTTTVSYGGIQVAVWQLARELTDLGHEVTVFGGDGPIRPDLGGRAVTIQTFPFTPREKALDLGNRFRRLWERWSFAKHAKQAVIKGNFDWVVLTKPFDFFWPRLMPRGCRTRFAFMSGGTSFFKGDKWLAKRIDAWLACSHFNAWQIGAHFKRFPKVMFNGVNIDHFHPARRNDALRSQLGVGLDDVLVTFAGRVVGWKGMGIAIRALAQPALAQLPVKLLIIGNGGDKKALIQLAEELGLSERVIFQEPVPHTELPAWYAMSDIGVFPSIADEAFGITIAEAMACGLPVVGSHIGGIPEVIGNEGQSGLLAPAADPEQLAATLASLARDPALRQRMGQSARRRIEALFTWRQSAERLVAGLK</sequence>
<protein>
    <submittedName>
        <fullName evidence="3">Glycosyl transferase group 1</fullName>
    </submittedName>
</protein>
<dbReference type="EMBL" id="ACIS01000001">
    <property type="protein sequence ID" value="EEG10246.1"/>
    <property type="molecule type" value="Genomic_DNA"/>
</dbReference>
<proteinExistence type="predicted"/>
<dbReference type="Proteomes" id="UP000003165">
    <property type="component" value="Unassembled WGS sequence"/>
</dbReference>
<dbReference type="SUPFAM" id="SSF53756">
    <property type="entry name" value="UDP-Glycosyltransferase/glycogen phosphorylase"/>
    <property type="match status" value="1"/>
</dbReference>
<keyword evidence="3" id="KW-0808">Transferase</keyword>
<accession>B9YYP3</accession>
<name>B9YYP3_9NEIS</name>
<organism evidence="3 4">
    <name type="scientific">Pseudogulbenkiania ferrooxidans 2002</name>
    <dbReference type="NCBI Taxonomy" id="279714"/>
    <lineage>
        <taxon>Bacteria</taxon>
        <taxon>Pseudomonadati</taxon>
        <taxon>Pseudomonadota</taxon>
        <taxon>Betaproteobacteria</taxon>
        <taxon>Neisseriales</taxon>
        <taxon>Chromobacteriaceae</taxon>
        <taxon>Pseudogulbenkiania</taxon>
    </lineage>
</organism>
<dbReference type="Pfam" id="PF13439">
    <property type="entry name" value="Glyco_transf_4"/>
    <property type="match status" value="1"/>
</dbReference>
<reference evidence="3 4" key="1">
    <citation type="submission" date="2009-02" db="EMBL/GenBank/DDBJ databases">
        <title>Sequencing of the draft genome and assembly of Lutiella nitroferrum 2002.</title>
        <authorList>
            <consortium name="US DOE Joint Genome Institute (JGI-PGF)"/>
            <person name="Lucas S."/>
            <person name="Copeland A."/>
            <person name="Lapidus A."/>
            <person name="Glavina del Rio T."/>
            <person name="Tice H."/>
            <person name="Bruce D."/>
            <person name="Goodwin L."/>
            <person name="Pitluck S."/>
            <person name="Larimer F."/>
            <person name="Land M.L."/>
            <person name="Hauser L."/>
            <person name="Coates J.D."/>
        </authorList>
    </citation>
    <scope>NUCLEOTIDE SEQUENCE [LARGE SCALE GENOMIC DNA]</scope>
    <source>
        <strain evidence="3 4">2002</strain>
    </source>
</reference>
<dbReference type="Gene3D" id="3.40.50.2000">
    <property type="entry name" value="Glycogen Phosphorylase B"/>
    <property type="match status" value="2"/>
</dbReference>
<dbReference type="RefSeq" id="WP_008952248.1">
    <property type="nucleotide sequence ID" value="NZ_ACIS01000001.1"/>
</dbReference>
<dbReference type="eggNOG" id="COG0438">
    <property type="taxonomic scope" value="Bacteria"/>
</dbReference>
<evidence type="ECO:0000313" key="3">
    <source>
        <dbReference type="EMBL" id="EEG10246.1"/>
    </source>
</evidence>
<feature type="domain" description="Glycosyl transferase family 1" evidence="1">
    <location>
        <begin position="182"/>
        <end position="351"/>
    </location>
</feature>
<comment type="caution">
    <text evidence="3">The sequence shown here is derived from an EMBL/GenBank/DDBJ whole genome shotgun (WGS) entry which is preliminary data.</text>
</comment>
<dbReference type="GO" id="GO:0016757">
    <property type="term" value="F:glycosyltransferase activity"/>
    <property type="evidence" value="ECO:0007669"/>
    <property type="project" value="InterPro"/>
</dbReference>
<evidence type="ECO:0000259" key="1">
    <source>
        <dbReference type="Pfam" id="PF00534"/>
    </source>
</evidence>
<evidence type="ECO:0000313" key="4">
    <source>
        <dbReference type="Proteomes" id="UP000003165"/>
    </source>
</evidence>
<dbReference type="PANTHER" id="PTHR12526:SF635">
    <property type="entry name" value="GLYCOSYL TRANSFERASE GROUP 1"/>
    <property type="match status" value="1"/>
</dbReference>
<dbReference type="AlphaFoldDB" id="B9YYP3"/>
<dbReference type="InterPro" id="IPR001296">
    <property type="entry name" value="Glyco_trans_1"/>
</dbReference>
<evidence type="ECO:0000259" key="2">
    <source>
        <dbReference type="Pfam" id="PF13439"/>
    </source>
</evidence>
<dbReference type="Pfam" id="PF00534">
    <property type="entry name" value="Glycos_transf_1"/>
    <property type="match status" value="1"/>
</dbReference>
<dbReference type="InterPro" id="IPR028098">
    <property type="entry name" value="Glyco_trans_4-like_N"/>
</dbReference>
<feature type="domain" description="Glycosyltransferase subfamily 4-like N-terminal" evidence="2">
    <location>
        <begin position="14"/>
        <end position="172"/>
    </location>
</feature>
<dbReference type="CDD" id="cd03801">
    <property type="entry name" value="GT4_PimA-like"/>
    <property type="match status" value="1"/>
</dbReference>
<dbReference type="PANTHER" id="PTHR12526">
    <property type="entry name" value="GLYCOSYLTRANSFERASE"/>
    <property type="match status" value="1"/>
</dbReference>